<organism evidence="9">
    <name type="scientific">Notodromas monacha</name>
    <dbReference type="NCBI Taxonomy" id="399045"/>
    <lineage>
        <taxon>Eukaryota</taxon>
        <taxon>Metazoa</taxon>
        <taxon>Ecdysozoa</taxon>
        <taxon>Arthropoda</taxon>
        <taxon>Crustacea</taxon>
        <taxon>Oligostraca</taxon>
        <taxon>Ostracoda</taxon>
        <taxon>Podocopa</taxon>
        <taxon>Podocopida</taxon>
        <taxon>Cypridocopina</taxon>
        <taxon>Cypridoidea</taxon>
        <taxon>Cyprididae</taxon>
        <taxon>Notodromas</taxon>
    </lineage>
</organism>
<gene>
    <name evidence="9" type="ORF">NMOB1V02_LOCUS8979</name>
</gene>
<feature type="domain" description="Fe2OG dioxygenase" evidence="8">
    <location>
        <begin position="163"/>
        <end position="271"/>
    </location>
</feature>
<feature type="non-terminal residue" evidence="9">
    <location>
        <position position="286"/>
    </location>
</feature>
<dbReference type="InterPro" id="IPR005123">
    <property type="entry name" value="Oxoglu/Fe-dep_dioxygenase_dom"/>
</dbReference>
<dbReference type="OrthoDB" id="420380at2759"/>
<dbReference type="FunFam" id="2.60.120.620:FF:000001">
    <property type="entry name" value="Prolyl 4-hydroxylase subunit alpha 2"/>
    <property type="match status" value="1"/>
</dbReference>
<sequence length="286" mass="32676">NLHKQFVVPLQEESKEDVAEDVDDDAEPSTDPNAFPENERKMYEKLCRKAVGLSPKVAAKLYCRYFHNQNPFLRIGPVKMEEAYLKPRIVVFHEIMFDSEISVIKDLAVSRLRRATVQDYVTGDLKPAEYRISKSAWLKTEEHPLLRRFVNRIGQITNLNTETAEELQVGNYGLAGHYEPHYDFARKDEANAFKSLGTGNRIATWLNYMSDVEAGGATVFPALRLALFPRRGSAAFWFNLYRNGEGDYLTRHAACPVLAGSKWVSNKWFHEAGQEFRRPCGLSPDE</sequence>
<dbReference type="Proteomes" id="UP000678499">
    <property type="component" value="Unassembled WGS sequence"/>
</dbReference>
<keyword evidence="5" id="KW-0560">Oxidoreductase</keyword>
<feature type="compositionally biased region" description="Acidic residues" evidence="7">
    <location>
        <begin position="18"/>
        <end position="28"/>
    </location>
</feature>
<accession>A0A7R9GI69</accession>
<dbReference type="GO" id="GO:0031418">
    <property type="term" value="F:L-ascorbic acid binding"/>
    <property type="evidence" value="ECO:0007669"/>
    <property type="project" value="UniProtKB-KW"/>
</dbReference>
<dbReference type="Pfam" id="PF13640">
    <property type="entry name" value="2OG-FeII_Oxy_3"/>
    <property type="match status" value="1"/>
</dbReference>
<name>A0A7R9GI69_9CRUS</name>
<dbReference type="InterPro" id="IPR006620">
    <property type="entry name" value="Pro_4_hyd_alph"/>
</dbReference>
<feature type="region of interest" description="Disordered" evidence="7">
    <location>
        <begin position="1"/>
        <end position="38"/>
    </location>
</feature>
<dbReference type="PANTHER" id="PTHR10869:SF234">
    <property type="entry name" value="PROCOLLAGEN-PROLINE 4-DIOXYGENASE"/>
    <property type="match status" value="1"/>
</dbReference>
<evidence type="ECO:0000256" key="7">
    <source>
        <dbReference type="SAM" id="MobiDB-lite"/>
    </source>
</evidence>
<reference evidence="9" key="1">
    <citation type="submission" date="2020-11" db="EMBL/GenBank/DDBJ databases">
        <authorList>
            <person name="Tran Van P."/>
        </authorList>
    </citation>
    <scope>NUCLEOTIDE SEQUENCE</scope>
</reference>
<dbReference type="GO" id="GO:0005783">
    <property type="term" value="C:endoplasmic reticulum"/>
    <property type="evidence" value="ECO:0007669"/>
    <property type="project" value="TreeGrafter"/>
</dbReference>
<evidence type="ECO:0000256" key="4">
    <source>
        <dbReference type="ARBA" id="ARBA00022964"/>
    </source>
</evidence>
<evidence type="ECO:0000256" key="1">
    <source>
        <dbReference type="ARBA" id="ARBA00001961"/>
    </source>
</evidence>
<keyword evidence="4" id="KW-0223">Dioxygenase</keyword>
<dbReference type="GO" id="GO:0004656">
    <property type="term" value="F:procollagen-proline 4-dioxygenase activity"/>
    <property type="evidence" value="ECO:0007669"/>
    <property type="project" value="TreeGrafter"/>
</dbReference>
<evidence type="ECO:0000256" key="2">
    <source>
        <dbReference type="ARBA" id="ARBA00022723"/>
    </source>
</evidence>
<evidence type="ECO:0000256" key="6">
    <source>
        <dbReference type="ARBA" id="ARBA00023004"/>
    </source>
</evidence>
<dbReference type="EMBL" id="CAJPEX010002772">
    <property type="protein sequence ID" value="CAG0921484.1"/>
    <property type="molecule type" value="Genomic_DNA"/>
</dbReference>
<evidence type="ECO:0000256" key="3">
    <source>
        <dbReference type="ARBA" id="ARBA00022896"/>
    </source>
</evidence>
<dbReference type="InterPro" id="IPR045054">
    <property type="entry name" value="P4HA-like"/>
</dbReference>
<evidence type="ECO:0000313" key="10">
    <source>
        <dbReference type="Proteomes" id="UP000678499"/>
    </source>
</evidence>
<dbReference type="Gene3D" id="2.60.120.620">
    <property type="entry name" value="q2cbj1_9rhob like domain"/>
    <property type="match status" value="1"/>
</dbReference>
<protein>
    <recommendedName>
        <fullName evidence="8">Fe2OG dioxygenase domain-containing protein</fullName>
    </recommendedName>
</protein>
<dbReference type="PANTHER" id="PTHR10869">
    <property type="entry name" value="PROLYL 4-HYDROXYLASE ALPHA SUBUNIT"/>
    <property type="match status" value="1"/>
</dbReference>
<keyword evidence="2" id="KW-0479">Metal-binding</keyword>
<evidence type="ECO:0000259" key="8">
    <source>
        <dbReference type="PROSITE" id="PS51471"/>
    </source>
</evidence>
<dbReference type="GO" id="GO:0005506">
    <property type="term" value="F:iron ion binding"/>
    <property type="evidence" value="ECO:0007669"/>
    <property type="project" value="InterPro"/>
</dbReference>
<keyword evidence="3" id="KW-0847">Vitamin C</keyword>
<dbReference type="AlphaFoldDB" id="A0A7R9GI69"/>
<evidence type="ECO:0000256" key="5">
    <source>
        <dbReference type="ARBA" id="ARBA00023002"/>
    </source>
</evidence>
<evidence type="ECO:0000313" key="9">
    <source>
        <dbReference type="EMBL" id="CAD7281332.1"/>
    </source>
</evidence>
<comment type="cofactor">
    <cofactor evidence="1">
        <name>L-ascorbate</name>
        <dbReference type="ChEBI" id="CHEBI:38290"/>
    </cofactor>
</comment>
<keyword evidence="10" id="KW-1185">Reference proteome</keyword>
<keyword evidence="6" id="KW-0408">Iron</keyword>
<dbReference type="InterPro" id="IPR044862">
    <property type="entry name" value="Pro_4_hyd_alph_FE2OG_OXY"/>
</dbReference>
<dbReference type="SMART" id="SM00702">
    <property type="entry name" value="P4Hc"/>
    <property type="match status" value="1"/>
</dbReference>
<dbReference type="PROSITE" id="PS51471">
    <property type="entry name" value="FE2OG_OXY"/>
    <property type="match status" value="1"/>
</dbReference>
<proteinExistence type="predicted"/>
<dbReference type="EMBL" id="OA884809">
    <property type="protein sequence ID" value="CAD7281332.1"/>
    <property type="molecule type" value="Genomic_DNA"/>
</dbReference>